<proteinExistence type="predicted"/>
<gene>
    <name evidence="1" type="ORF">GBF38_012177</name>
</gene>
<organism evidence="1 2">
    <name type="scientific">Nibea albiflora</name>
    <name type="common">Yellow drum</name>
    <name type="synonym">Corvina albiflora</name>
    <dbReference type="NCBI Taxonomy" id="240163"/>
    <lineage>
        <taxon>Eukaryota</taxon>
        <taxon>Metazoa</taxon>
        <taxon>Chordata</taxon>
        <taxon>Craniata</taxon>
        <taxon>Vertebrata</taxon>
        <taxon>Euteleostomi</taxon>
        <taxon>Actinopterygii</taxon>
        <taxon>Neopterygii</taxon>
        <taxon>Teleostei</taxon>
        <taxon>Neoteleostei</taxon>
        <taxon>Acanthomorphata</taxon>
        <taxon>Eupercaria</taxon>
        <taxon>Sciaenidae</taxon>
        <taxon>Nibea</taxon>
    </lineage>
</organism>
<keyword evidence="2" id="KW-1185">Reference proteome</keyword>
<name>A0ACB7EM43_NIBAL</name>
<evidence type="ECO:0000313" key="1">
    <source>
        <dbReference type="EMBL" id="KAG8001911.1"/>
    </source>
</evidence>
<sequence length="87" mass="9477">MQPVDVVTLQLSCATTPSRAPDGNIAQAPWLFPQQSCRVRIKPQQTPTKIFSDEKGKLEEAELSNALTEIAAEHNSVIQTNATESKA</sequence>
<dbReference type="EMBL" id="CM024794">
    <property type="protein sequence ID" value="KAG8001911.1"/>
    <property type="molecule type" value="Genomic_DNA"/>
</dbReference>
<dbReference type="Proteomes" id="UP000805704">
    <property type="component" value="Chromosome 6"/>
</dbReference>
<accession>A0ACB7EM43</accession>
<evidence type="ECO:0000313" key="2">
    <source>
        <dbReference type="Proteomes" id="UP000805704"/>
    </source>
</evidence>
<reference evidence="1" key="1">
    <citation type="submission" date="2020-04" db="EMBL/GenBank/DDBJ databases">
        <title>A chromosome-scale assembly and high-density genetic map of the yellow drum (Nibea albiflora) genome.</title>
        <authorList>
            <person name="Xu D."/>
            <person name="Zhang W."/>
            <person name="Chen R."/>
            <person name="Tan P."/>
            <person name="Wang L."/>
            <person name="Song H."/>
            <person name="Tian L."/>
            <person name="Zhu Q."/>
            <person name="Wang B."/>
        </authorList>
    </citation>
    <scope>NUCLEOTIDE SEQUENCE</scope>
    <source>
        <strain evidence="1">ZJHYS-2018</strain>
    </source>
</reference>
<protein>
    <submittedName>
        <fullName evidence="1">Uncharacterized protein</fullName>
    </submittedName>
</protein>
<comment type="caution">
    <text evidence="1">The sequence shown here is derived from an EMBL/GenBank/DDBJ whole genome shotgun (WGS) entry which is preliminary data.</text>
</comment>